<dbReference type="EMBL" id="AP009384">
    <property type="protein sequence ID" value="BAF88698.1"/>
    <property type="molecule type" value="Genomic_DNA"/>
</dbReference>
<dbReference type="AlphaFoldDB" id="A8I8S9"/>
<accession>A8I8S9</accession>
<dbReference type="HOGENOM" id="CLU_068979_5_6_5"/>
<dbReference type="InterPro" id="IPR000868">
    <property type="entry name" value="Isochorismatase-like_dom"/>
</dbReference>
<gene>
    <name evidence="3" type="ordered locus">AZC_2700</name>
</gene>
<evidence type="ECO:0000313" key="3">
    <source>
        <dbReference type="EMBL" id="BAF88698.1"/>
    </source>
</evidence>
<dbReference type="KEGG" id="azc:AZC_2700"/>
<reference evidence="3 4" key="1">
    <citation type="journal article" date="2007" name="Appl. Environ. Microbiol.">
        <title>Rhizobial factors required for stem nodule maturation and maintenance in Sesbania rostrata-Azorhizobium caulinodans ORS571 symbiosis.</title>
        <authorList>
            <person name="Suzuki S."/>
            <person name="Aono T."/>
            <person name="Lee KB."/>
            <person name="Suzuki T."/>
            <person name="Liu CT."/>
            <person name="Miwa H."/>
            <person name="Wakao S."/>
            <person name="Iki T."/>
            <person name="Oyaizu H."/>
        </authorList>
    </citation>
    <scope>NUCLEOTIDE SEQUENCE [LARGE SCALE GENOMIC DNA]</scope>
    <source>
        <strain evidence="4">ATCC 43989 / DSM 5975 / JCM 20966 / LMG 6465 / NBRC 14845 / NCIMB 13405 / ORS 571</strain>
    </source>
</reference>
<dbReference type="SUPFAM" id="SSF52499">
    <property type="entry name" value="Isochorismatase-like hydrolases"/>
    <property type="match status" value="1"/>
</dbReference>
<dbReference type="InterPro" id="IPR050272">
    <property type="entry name" value="Isochorismatase-like_hydrls"/>
</dbReference>
<dbReference type="Gene3D" id="3.40.50.850">
    <property type="entry name" value="Isochorismatase-like"/>
    <property type="match status" value="1"/>
</dbReference>
<dbReference type="eggNOG" id="COG1335">
    <property type="taxonomic scope" value="Bacteria"/>
</dbReference>
<sequence length="216" mass="23554">MSAFGPYGTLAAMLKGLRSITLPQRGLPKMSDPAALLVIDAQESFRHRPYFRADELDAYMSRQQALIDGAQAAGLPVIQIFHVEDTGPFSEASGFVTALDPLRVEASAVFRKRRHSALVGTGLDVWLTSHGIRRIIVSGIRTEQCCETTTRHASDLGYAVDYVTEATLTFPMTDRTGRDWSAADIRARTELVLDGRFARIASVAEALSGRASRQAA</sequence>
<evidence type="ECO:0000259" key="2">
    <source>
        <dbReference type="Pfam" id="PF00857"/>
    </source>
</evidence>
<feature type="domain" description="Isochorismatase-like" evidence="2">
    <location>
        <begin position="34"/>
        <end position="174"/>
    </location>
</feature>
<dbReference type="PANTHER" id="PTHR43540:SF6">
    <property type="entry name" value="ISOCHORISMATASE-LIKE DOMAIN-CONTAINING PROTEIN"/>
    <property type="match status" value="1"/>
</dbReference>
<dbReference type="STRING" id="438753.AZC_2700"/>
<evidence type="ECO:0000256" key="1">
    <source>
        <dbReference type="ARBA" id="ARBA00022801"/>
    </source>
</evidence>
<dbReference type="PANTHER" id="PTHR43540">
    <property type="entry name" value="PEROXYUREIDOACRYLATE/UREIDOACRYLATE AMIDOHYDROLASE-RELATED"/>
    <property type="match status" value="1"/>
</dbReference>
<reference evidence="3 4" key="6">
    <citation type="journal article" date="2011" name="Appl. Environ. Microbiol.">
        <title>Involvement of the azorhizobial chromosome partition gene (parA) in the onset of bacteroid differentiation during Sesbania rostrata stem nodule development.</title>
        <authorList>
            <person name="Liu CT."/>
            <person name="Lee KB."/>
            <person name="Wang YS."/>
            <person name="Peng MH."/>
            <person name="Lee KT."/>
            <person name="Suzuki S."/>
            <person name="Suzuki T."/>
            <person name="Oyaizu H."/>
        </authorList>
    </citation>
    <scope>NUCLEOTIDE SEQUENCE [LARGE SCALE GENOMIC DNA]</scope>
    <source>
        <strain evidence="4">ATCC 43989 / DSM 5975 / JCM 20966 / LMG 6465 / NBRC 14845 / NCIMB 13405 / ORS 571</strain>
    </source>
</reference>
<proteinExistence type="predicted"/>
<reference evidence="3 4" key="5">
    <citation type="journal article" date="2010" name="Appl. Environ. Microbiol.">
        <title>phrR-like gene praR of Azorhizobium caulinodans ORS571 is essential for symbiosis with Sesbania rostrata and is involved in expression of reb genes.</title>
        <authorList>
            <person name="Akiba N."/>
            <person name="Aono T."/>
            <person name="Toyazaki H."/>
            <person name="Sato S."/>
            <person name="Oyaizu H."/>
        </authorList>
    </citation>
    <scope>NUCLEOTIDE SEQUENCE [LARGE SCALE GENOMIC DNA]</scope>
    <source>
        <strain evidence="4">ATCC 43989 / DSM 5975 / JCM 20966 / LMG 6465 / NBRC 14845 / NCIMB 13405 / ORS 571</strain>
    </source>
</reference>
<reference evidence="3 4" key="4">
    <citation type="journal article" date="2009" name="Appl. Environ. Microbiol.">
        <title>Comparative genome-wide transcriptional profiling of Azorhizobium caulinodans ORS571 grown under free-living and symbiotic conditions.</title>
        <authorList>
            <person name="Tsukada S."/>
            <person name="Aono T."/>
            <person name="Akiba N."/>
            <person name="Lee KB."/>
            <person name="Liu CT."/>
            <person name="Toyazaki H."/>
            <person name="Oyaizu H."/>
        </authorList>
    </citation>
    <scope>NUCLEOTIDE SEQUENCE [LARGE SCALE GENOMIC DNA]</scope>
    <source>
        <strain evidence="4">ATCC 43989 / DSM 5975 / JCM 20966 / LMG 6465 / NBRC 14845 / NCIMB 13405 / ORS 571</strain>
    </source>
</reference>
<protein>
    <submittedName>
        <fullName evidence="3">Isochorismatase hydrolase</fullName>
    </submittedName>
</protein>
<keyword evidence="4" id="KW-1185">Reference proteome</keyword>
<organism evidence="3 4">
    <name type="scientific">Azorhizobium caulinodans (strain ATCC 43989 / DSM 5975 / JCM 20966 / LMG 6465 / NBRC 14845 / NCIMB 13405 / ORS 571)</name>
    <dbReference type="NCBI Taxonomy" id="438753"/>
    <lineage>
        <taxon>Bacteria</taxon>
        <taxon>Pseudomonadati</taxon>
        <taxon>Pseudomonadota</taxon>
        <taxon>Alphaproteobacteria</taxon>
        <taxon>Hyphomicrobiales</taxon>
        <taxon>Xanthobacteraceae</taxon>
        <taxon>Azorhizobium</taxon>
    </lineage>
</organism>
<name>A8I8S9_AZOC5</name>
<dbReference type="Proteomes" id="UP000000270">
    <property type="component" value="Chromosome"/>
</dbReference>
<reference evidence="4" key="2">
    <citation type="submission" date="2007-04" db="EMBL/GenBank/DDBJ databases">
        <title>Complete genome sequence of the nitrogen-fixing bacterium Azorhizobium caulinodans ORS571.</title>
        <authorList>
            <person name="Lee K.B."/>
            <person name="Backer P.D."/>
            <person name="Aono T."/>
            <person name="Liu C.T."/>
            <person name="Suzuki S."/>
            <person name="Suzuki T."/>
            <person name="Kaneko T."/>
            <person name="Yamada M."/>
            <person name="Tabata S."/>
            <person name="Kupfer D.M."/>
            <person name="Najar F.Z."/>
            <person name="Wiley G.B."/>
            <person name="Roe B."/>
            <person name="Binnewies T."/>
            <person name="Ussery D."/>
            <person name="Vereecke D."/>
            <person name="Gevers D."/>
            <person name="Holsters M."/>
            <person name="Oyaizu H."/>
        </authorList>
    </citation>
    <scope>NUCLEOTIDE SEQUENCE [LARGE SCALE GENOMIC DNA]</scope>
    <source>
        <strain evidence="4">ATCC 43989 / DSM 5975 / JCM 20966 / LMG 6465 / NBRC 14845 / NCIMB 13405 / ORS 571</strain>
    </source>
</reference>
<dbReference type="Pfam" id="PF00857">
    <property type="entry name" value="Isochorismatase"/>
    <property type="match status" value="1"/>
</dbReference>
<evidence type="ECO:0000313" key="4">
    <source>
        <dbReference type="Proteomes" id="UP000000270"/>
    </source>
</evidence>
<dbReference type="InterPro" id="IPR036380">
    <property type="entry name" value="Isochorismatase-like_sf"/>
</dbReference>
<dbReference type="GO" id="GO:0016787">
    <property type="term" value="F:hydrolase activity"/>
    <property type="evidence" value="ECO:0007669"/>
    <property type="project" value="UniProtKB-KW"/>
</dbReference>
<keyword evidence="1 3" id="KW-0378">Hydrolase</keyword>
<reference evidence="3 4" key="3">
    <citation type="journal article" date="2008" name="BMC Genomics">
        <title>The genome of the versatile nitrogen fixer Azorhizobium caulinodans ORS571.</title>
        <authorList>
            <person name="Lee KB."/>
            <person name="Backer P.D."/>
            <person name="Aono T."/>
            <person name="Liu CT."/>
            <person name="Suzuki S."/>
            <person name="Suzuki T."/>
            <person name="Kaneko T."/>
            <person name="Yamada M."/>
            <person name="Tabata S."/>
            <person name="Kupfer D.M."/>
            <person name="Najar F.Z."/>
            <person name="Wiley G.B."/>
            <person name="Roe B."/>
            <person name="Binnewies T.T."/>
            <person name="Ussery D.W."/>
            <person name="D'Haeze W."/>
            <person name="Herder J.D."/>
            <person name="Gevers D."/>
            <person name="Vereecke D."/>
            <person name="Holsters M."/>
            <person name="Oyaizu H."/>
        </authorList>
    </citation>
    <scope>NUCLEOTIDE SEQUENCE [LARGE SCALE GENOMIC DNA]</scope>
    <source>
        <strain evidence="4">ATCC 43989 / DSM 5975 / JCM 20966 / LMG 6465 / NBRC 14845 / NCIMB 13405 / ORS 571</strain>
    </source>
</reference>